<keyword evidence="2 4" id="KW-0732">Signal</keyword>
<sequence>MHRLAFVTIVLALWSLLHVSAAPIDDVFGVERSLSLGNFSLTNRGTWLVEYYAPWCPHCRAFAPKWHELVQRVDFMAQETENPFTLARVDCVEEAELCGQEHITGYPSAKLYKNGKTVENNVFKIVSRDIDRLEEYIRNEFEATHPAFAKNAALNNAPSGSGSGSGALVPVTHLTEFGMRPIETIEQLNRYFGPDHGQGPSFVKYYSPSCPHCRAMAHDFELAAREMVGQVNPIAVNCQKYSDVCAEHDVGGWPHMRLMNDGNSIVYPDFGREKDDFLNWLREQNVLDAVRPVDSKSWFKKIKMKKQSVLHLMPQSDLEVQLLDEVKSRVKTDMQFLVSSDRTLSRRFGDSGAILVFNDNPYRPMAKLPLSSITMNIDQGTADTVARWLDMQNEPLLLELTGPDAGESLHQDPPTVLAALSSEKSATVLELQLQQLRSVAQSWRSSPDLSRQPLRFRWFDVDGREANPLKVIYDIDVKSVPSLYLVAGALGTPYKYPKSSRWIKQDKVIKWLNDVQAGRVANGLDDSLLARTLSVGSAAEEVNPVLIVLVVIAILCVIPRTRRFLLRLFSGTRANRKIV</sequence>
<dbReference type="InterPro" id="IPR036249">
    <property type="entry name" value="Thioredoxin-like_sf"/>
</dbReference>
<dbReference type="PANTHER" id="PTHR45672">
    <property type="entry name" value="PROTEIN DISULFIDE-ISOMERASE C17H9.14C-RELATED"/>
    <property type="match status" value="1"/>
</dbReference>
<dbReference type="CDD" id="cd02961">
    <property type="entry name" value="PDI_a_family"/>
    <property type="match status" value="2"/>
</dbReference>
<dbReference type="Pfam" id="PF00085">
    <property type="entry name" value="Thioredoxin"/>
    <property type="match status" value="2"/>
</dbReference>
<keyword evidence="3" id="KW-0472">Membrane</keyword>
<feature type="signal peptide" evidence="4">
    <location>
        <begin position="1"/>
        <end position="21"/>
    </location>
</feature>
<dbReference type="GeneID" id="5855286"/>
<dbReference type="GO" id="GO:0005783">
    <property type="term" value="C:endoplasmic reticulum"/>
    <property type="evidence" value="ECO:0007669"/>
    <property type="project" value="TreeGrafter"/>
</dbReference>
<feature type="transmembrane region" description="Helical" evidence="3">
    <location>
        <begin position="542"/>
        <end position="558"/>
    </location>
</feature>
<evidence type="ECO:0000259" key="5">
    <source>
        <dbReference type="PROSITE" id="PS51352"/>
    </source>
</evidence>
<dbReference type="PROSITE" id="PS51352">
    <property type="entry name" value="THIOREDOXIN_2"/>
    <property type="match status" value="2"/>
</dbReference>
<protein>
    <recommendedName>
        <fullName evidence="5">Thioredoxin domain-containing protein</fullName>
    </recommendedName>
</protein>
<dbReference type="GO" id="GO:0003756">
    <property type="term" value="F:protein disulfide isomerase activity"/>
    <property type="evidence" value="ECO:0007669"/>
    <property type="project" value="TreeGrafter"/>
</dbReference>
<dbReference type="InParanoid" id="A8Q039"/>
<dbReference type="GO" id="GO:0006457">
    <property type="term" value="P:protein folding"/>
    <property type="evidence" value="ECO:0007669"/>
    <property type="project" value="TreeGrafter"/>
</dbReference>
<dbReference type="OMA" id="NEFEATH"/>
<dbReference type="Proteomes" id="UP000008837">
    <property type="component" value="Unassembled WGS sequence"/>
</dbReference>
<accession>A8Q039</accession>
<evidence type="ECO:0000256" key="4">
    <source>
        <dbReference type="SAM" id="SignalP"/>
    </source>
</evidence>
<dbReference type="OrthoDB" id="72053at2759"/>
<keyword evidence="7" id="KW-1185">Reference proteome</keyword>
<comment type="similarity">
    <text evidence="1">Belongs to the protein disulfide isomerase family.</text>
</comment>
<evidence type="ECO:0000256" key="1">
    <source>
        <dbReference type="ARBA" id="ARBA00006347"/>
    </source>
</evidence>
<dbReference type="SUPFAM" id="SSF52833">
    <property type="entry name" value="Thioredoxin-like"/>
    <property type="match status" value="2"/>
</dbReference>
<dbReference type="VEuPathDB" id="FungiDB:MGL_1978"/>
<organism evidence="6 7">
    <name type="scientific">Malassezia globosa (strain ATCC MYA-4612 / CBS 7966)</name>
    <name type="common">Dandruff-associated fungus</name>
    <dbReference type="NCBI Taxonomy" id="425265"/>
    <lineage>
        <taxon>Eukaryota</taxon>
        <taxon>Fungi</taxon>
        <taxon>Dikarya</taxon>
        <taxon>Basidiomycota</taxon>
        <taxon>Ustilaginomycotina</taxon>
        <taxon>Malasseziomycetes</taxon>
        <taxon>Malasseziales</taxon>
        <taxon>Malasseziaceae</taxon>
        <taxon>Malassezia</taxon>
    </lineage>
</organism>
<dbReference type="InterPro" id="IPR013766">
    <property type="entry name" value="Thioredoxin_domain"/>
</dbReference>
<gene>
    <name evidence="6" type="ORF">MGL_1978</name>
</gene>
<dbReference type="PANTHER" id="PTHR45672:SF3">
    <property type="entry name" value="THIOREDOXIN DOMAIN-CONTAINING PROTEIN 5"/>
    <property type="match status" value="1"/>
</dbReference>
<evidence type="ECO:0000256" key="2">
    <source>
        <dbReference type="ARBA" id="ARBA00022729"/>
    </source>
</evidence>
<dbReference type="InterPro" id="IPR017937">
    <property type="entry name" value="Thioredoxin_CS"/>
</dbReference>
<reference evidence="6 7" key="1">
    <citation type="journal article" date="2007" name="Proc. Natl. Acad. Sci. U.S.A.">
        <title>Dandruff-associated Malassezia genomes reveal convergent and divergent virulence traits shared with plant and human fungal pathogens.</title>
        <authorList>
            <person name="Xu J."/>
            <person name="Saunders C.W."/>
            <person name="Hu P."/>
            <person name="Grant R.A."/>
            <person name="Boekhout T."/>
            <person name="Kuramae E.E."/>
            <person name="Kronstad J.W."/>
            <person name="Deangelis Y.M."/>
            <person name="Reeder N.L."/>
            <person name="Johnstone K.R."/>
            <person name="Leland M."/>
            <person name="Fieno A.M."/>
            <person name="Begley W.M."/>
            <person name="Sun Y."/>
            <person name="Lacey M.P."/>
            <person name="Chaudhary T."/>
            <person name="Keough T."/>
            <person name="Chu L."/>
            <person name="Sears R."/>
            <person name="Yuan B."/>
            <person name="Dawson T.L.Jr."/>
        </authorList>
    </citation>
    <scope>NUCLEOTIDE SEQUENCE [LARGE SCALE GENOMIC DNA]</scope>
    <source>
        <strain evidence="7">ATCC MYA-4612 / CBS 7966</strain>
    </source>
</reference>
<feature type="domain" description="Thioredoxin" evidence="5">
    <location>
        <begin position="163"/>
        <end position="298"/>
    </location>
</feature>
<dbReference type="STRING" id="425265.A8Q039"/>
<dbReference type="AlphaFoldDB" id="A8Q039"/>
<comment type="caution">
    <text evidence="6">The sequence shown here is derived from an EMBL/GenBank/DDBJ whole genome shotgun (WGS) entry which is preliminary data.</text>
</comment>
<keyword evidence="3" id="KW-1133">Transmembrane helix</keyword>
<proteinExistence type="inferred from homology"/>
<dbReference type="Gene3D" id="3.40.30.10">
    <property type="entry name" value="Glutaredoxin"/>
    <property type="match status" value="2"/>
</dbReference>
<keyword evidence="3" id="KW-0812">Transmembrane</keyword>
<feature type="chain" id="PRO_5002725399" description="Thioredoxin domain-containing protein" evidence="4">
    <location>
        <begin position="22"/>
        <end position="579"/>
    </location>
</feature>
<evidence type="ECO:0000256" key="3">
    <source>
        <dbReference type="SAM" id="Phobius"/>
    </source>
</evidence>
<evidence type="ECO:0000313" key="6">
    <source>
        <dbReference type="EMBL" id="EDP43765.1"/>
    </source>
</evidence>
<dbReference type="EMBL" id="AAYY01000006">
    <property type="protein sequence ID" value="EDP43765.1"/>
    <property type="molecule type" value="Genomic_DNA"/>
</dbReference>
<dbReference type="PROSITE" id="PS00194">
    <property type="entry name" value="THIOREDOXIN_1"/>
    <property type="match status" value="1"/>
</dbReference>
<evidence type="ECO:0000313" key="7">
    <source>
        <dbReference type="Proteomes" id="UP000008837"/>
    </source>
</evidence>
<name>A8Q039_MALGO</name>
<dbReference type="KEGG" id="mgl:MGL_1978"/>
<dbReference type="RefSeq" id="XP_001730979.1">
    <property type="nucleotide sequence ID" value="XM_001730927.1"/>
</dbReference>
<dbReference type="InterPro" id="IPR051063">
    <property type="entry name" value="PDI"/>
</dbReference>
<feature type="domain" description="Thioredoxin" evidence="5">
    <location>
        <begin position="10"/>
        <end position="142"/>
    </location>
</feature>